<dbReference type="EMBL" id="KI964014">
    <property type="protein sequence ID" value="EUC43995.1"/>
    <property type="molecule type" value="Genomic_DNA"/>
</dbReference>
<feature type="region of interest" description="Disordered" evidence="1">
    <location>
        <begin position="493"/>
        <end position="531"/>
    </location>
</feature>
<reference evidence="2 3" key="1">
    <citation type="journal article" date="2013" name="PLoS Genet.">
        <title>Comparative genome structure, secondary metabolite, and effector coding capacity across Cochliobolus pathogens.</title>
        <authorList>
            <person name="Condon B.J."/>
            <person name="Leng Y."/>
            <person name="Wu D."/>
            <person name="Bushley K.E."/>
            <person name="Ohm R.A."/>
            <person name="Otillar R."/>
            <person name="Martin J."/>
            <person name="Schackwitz W."/>
            <person name="Grimwood J."/>
            <person name="MohdZainudin N."/>
            <person name="Xue C."/>
            <person name="Wang R."/>
            <person name="Manning V.A."/>
            <person name="Dhillon B."/>
            <person name="Tu Z.J."/>
            <person name="Steffenson B.J."/>
            <person name="Salamov A."/>
            <person name="Sun H."/>
            <person name="Lowry S."/>
            <person name="LaButti K."/>
            <person name="Han J."/>
            <person name="Copeland A."/>
            <person name="Lindquist E."/>
            <person name="Barry K."/>
            <person name="Schmutz J."/>
            <person name="Baker S.E."/>
            <person name="Ciuffetti L.M."/>
            <person name="Grigoriev I.V."/>
            <person name="Zhong S."/>
            <person name="Turgeon B.G."/>
        </authorList>
    </citation>
    <scope>NUCLEOTIDE SEQUENCE [LARGE SCALE GENOMIC DNA]</scope>
    <source>
        <strain evidence="2 3">ATCC 44560</strain>
    </source>
</reference>
<feature type="compositionally biased region" description="Polar residues" evidence="1">
    <location>
        <begin position="498"/>
        <end position="513"/>
    </location>
</feature>
<feature type="region of interest" description="Disordered" evidence="1">
    <location>
        <begin position="444"/>
        <end position="465"/>
    </location>
</feature>
<dbReference type="GeneID" id="19121148"/>
<feature type="compositionally biased region" description="Low complexity" evidence="1">
    <location>
        <begin position="1"/>
        <end position="19"/>
    </location>
</feature>
<name>W6Z1Y2_COCMI</name>
<sequence length="582" mass="63680">MSRTTQQQQEQAHAQAGTAPSWELGAASGEQKPKPPTCLGRTLGLLTKTANAGVCTIWLHRRAKMESAPWNGSAAGEGVIEGAAWHPHPDPASNSMSVQTAPRKEGRNHVHVSSGRKVGRNYGPCQANRHGPANALTLFCMPGRGGRVRGQSERAEISVIRRQLRVPCFTEMKGSTMLPAHWPASRVPTGPCPGPGEAALHDRDGRERQRNDQRACLDCSLCVASSPWPLHQRRRSRSRPRRRFCPSCQLGETEPGLPVPPILLPFPCLVLFDHTTDNRLHDQGFAGQMQINPHPQAQQWPPTAICTTHAIGGRDGCVWPQPLRLPACPLLSFSLSLARNSTPTVLSILRLSSLHHRSTSATDDATTPCRAKRRYIWPLSNIECTHPPRQTLSFPLLEAPKPPLVTSCWSPWFSCRVHTLATLVPASRRFGLDTWATSAADAGIALPSPSSPSRRPRCLPKPTLPLPSADNSHRALSLHRLCAHHQAARCFNPPSRGAPSTSTQPYALSTHSLPLSPPTDSPNHKRSFESHLCSRNHRSSAVISPPCFLPTVALVPFCQHKLRTPTRASAPLDPFKTRKPPR</sequence>
<dbReference type="Proteomes" id="UP000054032">
    <property type="component" value="Unassembled WGS sequence"/>
</dbReference>
<evidence type="ECO:0000313" key="2">
    <source>
        <dbReference type="EMBL" id="EUC43995.1"/>
    </source>
</evidence>
<dbReference type="KEGG" id="bor:COCMIDRAFT_27604"/>
<dbReference type="AlphaFoldDB" id="W6Z1Y2"/>
<protein>
    <submittedName>
        <fullName evidence="2">Uncharacterized protein</fullName>
    </submittedName>
</protein>
<dbReference type="OrthoDB" id="10634846at2759"/>
<feature type="region of interest" description="Disordered" evidence="1">
    <location>
        <begin position="91"/>
        <end position="121"/>
    </location>
</feature>
<keyword evidence="3" id="KW-1185">Reference proteome</keyword>
<feature type="region of interest" description="Disordered" evidence="1">
    <location>
        <begin position="180"/>
        <end position="207"/>
    </location>
</feature>
<evidence type="ECO:0000313" key="3">
    <source>
        <dbReference type="Proteomes" id="UP000054032"/>
    </source>
</evidence>
<proteinExistence type="predicted"/>
<dbReference type="HOGENOM" id="CLU_468492_0_0_1"/>
<gene>
    <name evidence="2" type="ORF">COCMIDRAFT_27604</name>
</gene>
<organism evidence="2 3">
    <name type="scientific">Bipolaris oryzae ATCC 44560</name>
    <dbReference type="NCBI Taxonomy" id="930090"/>
    <lineage>
        <taxon>Eukaryota</taxon>
        <taxon>Fungi</taxon>
        <taxon>Dikarya</taxon>
        <taxon>Ascomycota</taxon>
        <taxon>Pezizomycotina</taxon>
        <taxon>Dothideomycetes</taxon>
        <taxon>Pleosporomycetidae</taxon>
        <taxon>Pleosporales</taxon>
        <taxon>Pleosporineae</taxon>
        <taxon>Pleosporaceae</taxon>
        <taxon>Bipolaris</taxon>
    </lineage>
</organism>
<feature type="region of interest" description="Disordered" evidence="1">
    <location>
        <begin position="1"/>
        <end position="20"/>
    </location>
</feature>
<evidence type="ECO:0000256" key="1">
    <source>
        <dbReference type="SAM" id="MobiDB-lite"/>
    </source>
</evidence>
<accession>W6Z1Y2</accession>
<dbReference type="RefSeq" id="XP_007689475.1">
    <property type="nucleotide sequence ID" value="XM_007691285.1"/>
</dbReference>